<evidence type="ECO:0000256" key="11">
    <source>
        <dbReference type="ARBA" id="ARBA00059283"/>
    </source>
</evidence>
<keyword evidence="5" id="KW-0597">Phosphoprotein</keyword>
<dbReference type="Pfam" id="PF04139">
    <property type="entry name" value="Rad9"/>
    <property type="match status" value="1"/>
</dbReference>
<comment type="function">
    <text evidence="11">Component of the 9-1-1 cell-cycle checkpoint response complex that plays a major role in DNA repair. The 9-1-1 complex is recruited to DNA lesion upon damage by the RAD17-replication factor C (RFC) clamp loader complex. Acts then as a sliding clamp platform on DNA for several proteins involved in long-patch base excision repair (LP-BER). The 9-1-1 complex stimulates DNA polymerase beta (POLB) activity by increasing its affinity for the 3'-OH end of the primer-template and stabilizes POLB to those sites where LP-BER proceeds; endonuclease FEN1 cleavage activity on substrates with double, nick, or gap flaps of distinct sequences and lengths; and DNA ligase I (LIG1) on long-patch base excision repair substrates. The 9-1-1 complex is necessary for the recruitment of RHNO1 to sites of double-stranded breaks (DSB) occurring during the S phase. RAD9A possesses 3'-&gt;5' double stranded DNA exonuclease activity.</text>
</comment>
<comment type="subcellular location">
    <subcellularLocation>
        <location evidence="2">Nucleus</location>
    </subcellularLocation>
</comment>
<dbReference type="PANTHER" id="PTHR15237">
    <property type="entry name" value="DNA REPAIR PROTEIN RAD9"/>
    <property type="match status" value="1"/>
</dbReference>
<evidence type="ECO:0000313" key="15">
    <source>
        <dbReference type="Ensembl" id="ENSCMMP00000011977.1"/>
    </source>
</evidence>
<feature type="compositionally biased region" description="Gly residues" evidence="14">
    <location>
        <begin position="206"/>
        <end position="218"/>
    </location>
</feature>
<dbReference type="GO" id="GO:0006281">
    <property type="term" value="P:DNA repair"/>
    <property type="evidence" value="ECO:0007669"/>
    <property type="project" value="TreeGrafter"/>
</dbReference>
<comment type="catalytic activity">
    <reaction evidence="1">
        <text>Exonucleolytic cleavage in the 3'- to 5'-direction to yield nucleoside 5'-phosphates.</text>
        <dbReference type="EC" id="3.1.11.2"/>
    </reaction>
</comment>
<feature type="region of interest" description="Disordered" evidence="14">
    <location>
        <begin position="1"/>
        <end position="218"/>
    </location>
</feature>
<feature type="compositionally biased region" description="Gly residues" evidence="14">
    <location>
        <begin position="578"/>
        <end position="587"/>
    </location>
</feature>
<sequence length="632" mass="65200">MWGPVPLAPGPPGTETRCPRPGAPAPVPPVPTLAPRSPQPPAGAAPCPGAEQPHWGQAPAGPGPGAQQRGAGNPRAGGGERGRRRPASARRGPIGRAARRSGSPPIRRAARAPPSNSVAAGPAGPAPSRAAEERGGAEGDGRRAPPPGHVRARGSRRAGAPSLIRASQSGAAGGGAEAGGRPMARRGAGAGPVAAAARGRERRGRAGGGGAGPGAAGGGARLPPAMKCVIAGSNVRALGRAVHALSRIGDELYLEPTGSGLSLRAASPSRSAFASFLLAPLFFQLYQPGPPAAPPRCKVHMKTFLGVFRSLPALEKTVERCLLLLRPRASRLVVQLHCKYGITRTHNLAFQECERLQAVFDTQRCASSLCAPARVLAEAVVHFPQTLAEVTLAAGPGGRISLRSYVEDEAELGKAMVTELWLAPDEFQAVAVVPDSRITFCLKEFRGLLTFAEASNLPLTIHYDAPGRPAIFTLEDPLMEAHLVLATLLDPESSSQPPAANGISHAPAPSDDFADDLESYMIAMETSNYGEDLGAPPSPTFPLRTPHPIESTPQEEEEEEEEDGAVPGTPPHKKVGDGHGCVGGQGLGALSPQHVPLPPQFRSLFFGSVMASGGPSPAPSQEVLAEDSDGEC</sequence>
<evidence type="ECO:0000256" key="6">
    <source>
        <dbReference type="ARBA" id="ARBA00022722"/>
    </source>
</evidence>
<keyword evidence="16" id="KW-1185">Reference proteome</keyword>
<feature type="compositionally biased region" description="Basic and acidic residues" evidence="14">
    <location>
        <begin position="130"/>
        <end position="143"/>
    </location>
</feature>
<dbReference type="PANTHER" id="PTHR15237:SF1">
    <property type="entry name" value="CELL CYCLE CHECKPOINT CONTROL PROTEIN RAD9A"/>
    <property type="match status" value="1"/>
</dbReference>
<dbReference type="InterPro" id="IPR046938">
    <property type="entry name" value="DNA_clamp_sf"/>
</dbReference>
<evidence type="ECO:0000313" key="16">
    <source>
        <dbReference type="Proteomes" id="UP000694556"/>
    </source>
</evidence>
<evidence type="ECO:0000256" key="2">
    <source>
        <dbReference type="ARBA" id="ARBA00004123"/>
    </source>
</evidence>
<keyword evidence="8" id="KW-0378">Hydrolase</keyword>
<evidence type="ECO:0000256" key="5">
    <source>
        <dbReference type="ARBA" id="ARBA00022553"/>
    </source>
</evidence>
<dbReference type="EC" id="3.1.11.2" evidence="4"/>
<feature type="compositionally biased region" description="Low complexity" evidence="14">
    <location>
        <begin position="179"/>
        <end position="197"/>
    </location>
</feature>
<dbReference type="AlphaFoldDB" id="A0A8C3C0F5"/>
<evidence type="ECO:0000256" key="7">
    <source>
        <dbReference type="ARBA" id="ARBA00022763"/>
    </source>
</evidence>
<name>A0A8C3C0F5_CAIMO</name>
<evidence type="ECO:0000256" key="3">
    <source>
        <dbReference type="ARBA" id="ARBA00008494"/>
    </source>
</evidence>
<dbReference type="CDD" id="cd00577">
    <property type="entry name" value="PCNA"/>
    <property type="match status" value="1"/>
</dbReference>
<feature type="compositionally biased region" description="Low complexity" evidence="14">
    <location>
        <begin position="44"/>
        <end position="74"/>
    </location>
</feature>
<evidence type="ECO:0000256" key="8">
    <source>
        <dbReference type="ARBA" id="ARBA00022801"/>
    </source>
</evidence>
<dbReference type="SUPFAM" id="SSF55979">
    <property type="entry name" value="DNA clamp"/>
    <property type="match status" value="1"/>
</dbReference>
<dbReference type="GO" id="GO:0031573">
    <property type="term" value="P:mitotic intra-S DNA damage checkpoint signaling"/>
    <property type="evidence" value="ECO:0007669"/>
    <property type="project" value="TreeGrafter"/>
</dbReference>
<accession>A0A8C3C0F5</accession>
<keyword evidence="7" id="KW-0227">DNA damage</keyword>
<dbReference type="GO" id="GO:0030896">
    <property type="term" value="C:checkpoint clamp complex"/>
    <property type="evidence" value="ECO:0007669"/>
    <property type="project" value="InterPro"/>
</dbReference>
<dbReference type="Ensembl" id="ENSCMMT00000013175.1">
    <property type="protein sequence ID" value="ENSCMMP00000011977.1"/>
    <property type="gene ID" value="ENSCMMG00000007610.1"/>
</dbReference>
<keyword evidence="10" id="KW-0539">Nucleus</keyword>
<dbReference type="GO" id="GO:0071479">
    <property type="term" value="P:cellular response to ionizing radiation"/>
    <property type="evidence" value="ECO:0007669"/>
    <property type="project" value="TreeGrafter"/>
</dbReference>
<dbReference type="InterPro" id="IPR007268">
    <property type="entry name" value="Rad9/Ddc1"/>
</dbReference>
<dbReference type="FunFam" id="3.70.10.10:FF:000005">
    <property type="entry name" value="Cell cycle checkpoint control protein"/>
    <property type="match status" value="1"/>
</dbReference>
<evidence type="ECO:0000256" key="13">
    <source>
        <dbReference type="ARBA" id="ARBA00079896"/>
    </source>
</evidence>
<feature type="compositionally biased region" description="Pro residues" evidence="14">
    <location>
        <begin position="21"/>
        <end position="43"/>
    </location>
</feature>
<feature type="compositionally biased region" description="Pro residues" evidence="14">
    <location>
        <begin position="1"/>
        <end position="12"/>
    </location>
</feature>
<reference evidence="15" key="1">
    <citation type="submission" date="2025-08" db="UniProtKB">
        <authorList>
            <consortium name="Ensembl"/>
        </authorList>
    </citation>
    <scope>IDENTIFICATION</scope>
</reference>
<dbReference type="Gene3D" id="3.70.10.10">
    <property type="match status" value="1"/>
</dbReference>
<feature type="region of interest" description="Disordered" evidence="14">
    <location>
        <begin position="529"/>
        <end position="632"/>
    </location>
</feature>
<protein>
    <recommendedName>
        <fullName evidence="12">Cell cycle checkpoint control protein RAD9A</fullName>
        <ecNumber evidence="4">3.1.11.2</ecNumber>
    </recommendedName>
    <alternativeName>
        <fullName evidence="13">DNA repair exonuclease rad9 homolog A</fullName>
    </alternativeName>
</protein>
<dbReference type="GO" id="GO:0008311">
    <property type="term" value="F:double-stranded DNA 3'-5' DNA exonuclease activity"/>
    <property type="evidence" value="ECO:0007669"/>
    <property type="project" value="UniProtKB-EC"/>
</dbReference>
<evidence type="ECO:0000256" key="10">
    <source>
        <dbReference type="ARBA" id="ARBA00023242"/>
    </source>
</evidence>
<keyword evidence="9" id="KW-0269">Exonuclease</keyword>
<dbReference type="GO" id="GO:0000076">
    <property type="term" value="P:DNA replication checkpoint signaling"/>
    <property type="evidence" value="ECO:0007669"/>
    <property type="project" value="TreeGrafter"/>
</dbReference>
<feature type="compositionally biased region" description="Low complexity" evidence="14">
    <location>
        <begin position="89"/>
        <end position="129"/>
    </location>
</feature>
<evidence type="ECO:0000256" key="1">
    <source>
        <dbReference type="ARBA" id="ARBA00000493"/>
    </source>
</evidence>
<organism evidence="15 16">
    <name type="scientific">Cairina moschata</name>
    <name type="common">Muscovy duck</name>
    <dbReference type="NCBI Taxonomy" id="8855"/>
    <lineage>
        <taxon>Eukaryota</taxon>
        <taxon>Metazoa</taxon>
        <taxon>Chordata</taxon>
        <taxon>Craniata</taxon>
        <taxon>Vertebrata</taxon>
        <taxon>Euteleostomi</taxon>
        <taxon>Archelosauria</taxon>
        <taxon>Archosauria</taxon>
        <taxon>Dinosauria</taxon>
        <taxon>Saurischia</taxon>
        <taxon>Theropoda</taxon>
        <taxon>Coelurosauria</taxon>
        <taxon>Aves</taxon>
        <taxon>Neognathae</taxon>
        <taxon>Galloanserae</taxon>
        <taxon>Anseriformes</taxon>
        <taxon>Anatidae</taxon>
        <taxon>Anatinae</taxon>
        <taxon>Cairina</taxon>
    </lineage>
</organism>
<dbReference type="Proteomes" id="UP000694556">
    <property type="component" value="Unassembled WGS sequence"/>
</dbReference>
<keyword evidence="6" id="KW-0540">Nuclease</keyword>
<evidence type="ECO:0000256" key="12">
    <source>
        <dbReference type="ARBA" id="ARBA00069752"/>
    </source>
</evidence>
<reference evidence="15" key="2">
    <citation type="submission" date="2025-09" db="UniProtKB">
        <authorList>
            <consortium name="Ensembl"/>
        </authorList>
    </citation>
    <scope>IDENTIFICATION</scope>
</reference>
<proteinExistence type="inferred from homology"/>
<evidence type="ECO:0000256" key="4">
    <source>
        <dbReference type="ARBA" id="ARBA00012115"/>
    </source>
</evidence>
<evidence type="ECO:0000256" key="14">
    <source>
        <dbReference type="SAM" id="MobiDB-lite"/>
    </source>
</evidence>
<feature type="region of interest" description="Disordered" evidence="14">
    <location>
        <begin position="492"/>
        <end position="511"/>
    </location>
</feature>
<feature type="compositionally biased region" description="Acidic residues" evidence="14">
    <location>
        <begin position="553"/>
        <end position="564"/>
    </location>
</feature>
<comment type="similarity">
    <text evidence="3">Belongs to the rad9 family.</text>
</comment>
<evidence type="ECO:0000256" key="9">
    <source>
        <dbReference type="ARBA" id="ARBA00022839"/>
    </source>
</evidence>